<dbReference type="Gene3D" id="3.40.50.880">
    <property type="match status" value="1"/>
</dbReference>
<dbReference type="EMBL" id="DWYG01000014">
    <property type="protein sequence ID" value="HJB41145.1"/>
    <property type="molecule type" value="Genomic_DNA"/>
</dbReference>
<dbReference type="Proteomes" id="UP000886803">
    <property type="component" value="Unassembled WGS sequence"/>
</dbReference>
<reference evidence="2" key="2">
    <citation type="submission" date="2021-04" db="EMBL/GenBank/DDBJ databases">
        <authorList>
            <person name="Gilroy R."/>
        </authorList>
    </citation>
    <scope>NUCLEOTIDE SEQUENCE</scope>
    <source>
        <strain evidence="2">ChiBcec8-13705</strain>
    </source>
</reference>
<reference evidence="2" key="1">
    <citation type="journal article" date="2021" name="PeerJ">
        <title>Extensive microbial diversity within the chicken gut microbiome revealed by metagenomics and culture.</title>
        <authorList>
            <person name="Gilroy R."/>
            <person name="Ravi A."/>
            <person name="Getino M."/>
            <person name="Pursley I."/>
            <person name="Horton D.L."/>
            <person name="Alikhan N.F."/>
            <person name="Baker D."/>
            <person name="Gharbi K."/>
            <person name="Hall N."/>
            <person name="Watson M."/>
            <person name="Adriaenssens E.M."/>
            <person name="Foster-Nyarko E."/>
            <person name="Jarju S."/>
            <person name="Secka A."/>
            <person name="Antonio M."/>
            <person name="Oren A."/>
            <person name="Chaudhuri R.R."/>
            <person name="La Ragione R."/>
            <person name="Hildebrand F."/>
            <person name="Pallen M.J."/>
        </authorList>
    </citation>
    <scope>NUCLEOTIDE SEQUENCE</scope>
    <source>
        <strain evidence="2">ChiBcec8-13705</strain>
    </source>
</reference>
<proteinExistence type="predicted"/>
<evidence type="ECO:0000313" key="2">
    <source>
        <dbReference type="EMBL" id="HJB41145.1"/>
    </source>
</evidence>
<evidence type="ECO:0000313" key="3">
    <source>
        <dbReference type="Proteomes" id="UP000886803"/>
    </source>
</evidence>
<dbReference type="GO" id="GO:0004565">
    <property type="term" value="F:beta-galactosidase activity"/>
    <property type="evidence" value="ECO:0007669"/>
    <property type="project" value="InterPro"/>
</dbReference>
<comment type="caution">
    <text evidence="2">The sequence shown here is derived from an EMBL/GenBank/DDBJ whole genome shotgun (WGS) entry which is preliminary data.</text>
</comment>
<dbReference type="AlphaFoldDB" id="A0A9D2M471"/>
<organism evidence="2 3">
    <name type="scientific">Candidatus Gemmiger avicola</name>
    <dbReference type="NCBI Taxonomy" id="2838605"/>
    <lineage>
        <taxon>Bacteria</taxon>
        <taxon>Bacillati</taxon>
        <taxon>Bacillota</taxon>
        <taxon>Clostridia</taxon>
        <taxon>Eubacteriales</taxon>
        <taxon>Gemmiger</taxon>
    </lineage>
</organism>
<dbReference type="InterPro" id="IPR013738">
    <property type="entry name" value="Beta_galactosidase_Trimer"/>
</dbReference>
<dbReference type="InterPro" id="IPR029062">
    <property type="entry name" value="Class_I_gatase-like"/>
</dbReference>
<evidence type="ECO:0000259" key="1">
    <source>
        <dbReference type="Pfam" id="PF08532"/>
    </source>
</evidence>
<protein>
    <submittedName>
        <fullName evidence="2">Beta-galactosidase trimerization domain-containing protein</fullName>
    </submittedName>
</protein>
<gene>
    <name evidence="2" type="ORF">H9945_01445</name>
</gene>
<name>A0A9D2M471_9FIRM</name>
<dbReference type="Pfam" id="PF08532">
    <property type="entry name" value="Glyco_hydro_42M"/>
    <property type="match status" value="1"/>
</dbReference>
<accession>A0A9D2M471</accession>
<sequence length="120" mass="13315">MLCGAEAYAVYEQTGRLAVSVHRYGKGKAYYVAAETDSELLRWLLRGLEMEIGMQPALRVPHGVQARQIAENQRFYVNTTAKPVSIPLAQGGRGVLTERRYDRTLGLGAYESELIVAEKA</sequence>
<dbReference type="GO" id="GO:0005975">
    <property type="term" value="P:carbohydrate metabolic process"/>
    <property type="evidence" value="ECO:0007669"/>
    <property type="project" value="InterPro"/>
</dbReference>
<feature type="domain" description="Beta-galactosidase trimerisation" evidence="1">
    <location>
        <begin position="4"/>
        <end position="52"/>
    </location>
</feature>